<dbReference type="Pfam" id="PF18269">
    <property type="entry name" value="T3SS_ATPase_C"/>
    <property type="match status" value="1"/>
</dbReference>
<evidence type="ECO:0000256" key="5">
    <source>
        <dbReference type="ARBA" id="ARBA00022840"/>
    </source>
</evidence>
<comment type="catalytic activity">
    <reaction evidence="9">
        <text>ATP + H2O + cellular proteinSide 1 = ADP + phosphate + cellular proteinSide 2.</text>
        <dbReference type="EC" id="7.4.2.8"/>
    </reaction>
</comment>
<keyword evidence="5" id="KW-0067">ATP-binding</keyword>
<evidence type="ECO:0000259" key="10">
    <source>
        <dbReference type="SMART" id="SM00382"/>
    </source>
</evidence>
<dbReference type="Gene3D" id="3.40.50.12240">
    <property type="match status" value="1"/>
</dbReference>
<dbReference type="GO" id="GO:0030254">
    <property type="term" value="P:protein secretion by the type III secretion system"/>
    <property type="evidence" value="ECO:0007669"/>
    <property type="project" value="InterPro"/>
</dbReference>
<dbReference type="GO" id="GO:0030257">
    <property type="term" value="C:type III protein secretion system complex"/>
    <property type="evidence" value="ECO:0007669"/>
    <property type="project" value="InterPro"/>
</dbReference>
<evidence type="ECO:0000313" key="12">
    <source>
        <dbReference type="Proteomes" id="UP000001551"/>
    </source>
</evidence>
<keyword evidence="12" id="KW-1185">Reference proteome</keyword>
<dbReference type="EMBL" id="CP002400">
    <property type="protein sequence ID" value="ADU28068.1"/>
    <property type="molecule type" value="Genomic_DNA"/>
</dbReference>
<dbReference type="AlphaFoldDB" id="E6U6J8"/>
<dbReference type="GO" id="GO:0044780">
    <property type="term" value="P:bacterial-type flagellum assembly"/>
    <property type="evidence" value="ECO:0007669"/>
    <property type="project" value="InterPro"/>
</dbReference>
<dbReference type="STRING" id="663278.Ethha_2575"/>
<protein>
    <submittedName>
        <fullName evidence="11">ATPase, FliI/YscN family</fullName>
    </submittedName>
</protein>
<dbReference type="CDD" id="cd01136">
    <property type="entry name" value="ATPase_flagellum-secretory_path_III"/>
    <property type="match status" value="1"/>
</dbReference>
<dbReference type="eggNOG" id="COG1157">
    <property type="taxonomic scope" value="Bacteria"/>
</dbReference>
<dbReference type="InterPro" id="IPR050053">
    <property type="entry name" value="ATPase_alpha/beta_chains"/>
</dbReference>
<dbReference type="Pfam" id="PF02874">
    <property type="entry name" value="ATP-synt_ab_N"/>
    <property type="match status" value="1"/>
</dbReference>
<dbReference type="NCBIfam" id="TIGR01026">
    <property type="entry name" value="fliI_yscN"/>
    <property type="match status" value="1"/>
</dbReference>
<proteinExistence type="predicted"/>
<dbReference type="InterPro" id="IPR004100">
    <property type="entry name" value="ATPase_F1/V1/A1_a/bsu_N"/>
</dbReference>
<keyword evidence="7" id="KW-1278">Translocase</keyword>
<evidence type="ECO:0000256" key="6">
    <source>
        <dbReference type="ARBA" id="ARBA00022927"/>
    </source>
</evidence>
<sequence length="433" mass="46812">MLQQAIETIRAADLTVSRGRVERVTGLSVESVGPAVRIGEVCRIFPNTGGRPVMAEVVGFRDKSMLLMPYDNLQGVGPGSVVESTGHSFYVPVGMDMVGRVLDGVGTPIDGKGPIASEAHYLIDVEPANPLQRPRIKERMPLGVKVIDGLLTCGKGQRIGIFAGSGVGKSTLMGMIARNAQADVNVIALVGERGRELRDFMEKDLQAEGMARTVLVVATSDRPAMARVKCALVATAVAEFFRDKGKNVMLMMDSLTRFAMAQREIGLATGEPPVARGYTPSIFAVMPKLLERSGNFNKGSITGIYTVLVEGDDMNEPVADTVRGILDGHIVLTRALAMRNHYPAIDVLASISRLMPDIADPAHMELAGKMRRLMATYENYADLISIGAYKPGSSEEVDTAIRYHKAIETFLCQRVGEPFSFSRTIDAMRQALA</sequence>
<dbReference type="InterPro" id="IPR027417">
    <property type="entry name" value="P-loop_NTPase"/>
</dbReference>
<dbReference type="GO" id="GO:0008564">
    <property type="term" value="F:protein-exporting ATPase activity"/>
    <property type="evidence" value="ECO:0007669"/>
    <property type="project" value="UniProtKB-EC"/>
</dbReference>
<dbReference type="GO" id="GO:0046933">
    <property type="term" value="F:proton-transporting ATP synthase activity, rotational mechanism"/>
    <property type="evidence" value="ECO:0007669"/>
    <property type="project" value="TreeGrafter"/>
</dbReference>
<dbReference type="InterPro" id="IPR020003">
    <property type="entry name" value="ATPase_a/bsu_AS"/>
</dbReference>
<evidence type="ECO:0000313" key="11">
    <source>
        <dbReference type="EMBL" id="ADU28068.1"/>
    </source>
</evidence>
<dbReference type="NCBIfam" id="TIGR03497">
    <property type="entry name" value="FliI_clade2"/>
    <property type="match status" value="1"/>
</dbReference>
<dbReference type="InterPro" id="IPR022425">
    <property type="entry name" value="FliI_clade2"/>
</dbReference>
<organism evidence="11 12">
    <name type="scientific">Ethanoligenens harbinense (strain DSM 18485 / JCM 12961 / CGMCC 1.5033 / YUAN-3)</name>
    <dbReference type="NCBI Taxonomy" id="663278"/>
    <lineage>
        <taxon>Bacteria</taxon>
        <taxon>Bacillati</taxon>
        <taxon>Bacillota</taxon>
        <taxon>Clostridia</taxon>
        <taxon>Eubacteriales</taxon>
        <taxon>Oscillospiraceae</taxon>
        <taxon>Ethanoligenens</taxon>
    </lineage>
</organism>
<dbReference type="KEGG" id="eha:Ethha_2575"/>
<reference evidence="11 12" key="1">
    <citation type="submission" date="2010-12" db="EMBL/GenBank/DDBJ databases">
        <title>Complete sequence of Ethanoligenens harbinense YUAN-3.</title>
        <authorList>
            <person name="Lucas S."/>
            <person name="Copeland A."/>
            <person name="Lapidus A."/>
            <person name="Cheng J.-F."/>
            <person name="Bruce D."/>
            <person name="Goodwin L."/>
            <person name="Pitluck S."/>
            <person name="Chertkov O."/>
            <person name="Misra M."/>
            <person name="Detter J.C."/>
            <person name="Han C."/>
            <person name="Tapia R."/>
            <person name="Land M."/>
            <person name="Hauser L."/>
            <person name="Jeffries C."/>
            <person name="Kyrpides N."/>
            <person name="Ivanova N."/>
            <person name="Mikhailova N."/>
            <person name="Wang A."/>
            <person name="Mouttaki H."/>
            <person name="He Z."/>
            <person name="Zhou J."/>
            <person name="Hemme C.L."/>
            <person name="Woyke T."/>
        </authorList>
    </citation>
    <scope>NUCLEOTIDE SEQUENCE [LARGE SCALE GENOMIC DNA]</scope>
    <source>
        <strain evidence="12">DSM 18485 / JCM 12961 / CGMCC 1.5033 / YUAN-3</strain>
    </source>
</reference>
<evidence type="ECO:0000256" key="4">
    <source>
        <dbReference type="ARBA" id="ARBA00022741"/>
    </source>
</evidence>
<dbReference type="GO" id="GO:0016887">
    <property type="term" value="F:ATP hydrolysis activity"/>
    <property type="evidence" value="ECO:0007669"/>
    <property type="project" value="InterPro"/>
</dbReference>
<dbReference type="CDD" id="cd18117">
    <property type="entry name" value="ATP-synt_flagellum-secretory_path_III_N"/>
    <property type="match status" value="1"/>
</dbReference>
<dbReference type="InterPro" id="IPR003593">
    <property type="entry name" value="AAA+_ATPase"/>
</dbReference>
<evidence type="ECO:0000256" key="8">
    <source>
        <dbReference type="ARBA" id="ARBA00023065"/>
    </source>
</evidence>
<dbReference type="FunFam" id="3.40.50.12240:FF:000002">
    <property type="entry name" value="Flagellum-specific ATP synthase FliI"/>
    <property type="match status" value="1"/>
</dbReference>
<evidence type="ECO:0000256" key="2">
    <source>
        <dbReference type="ARBA" id="ARBA00022448"/>
    </source>
</evidence>
<dbReference type="SMART" id="SM00382">
    <property type="entry name" value="AAA"/>
    <property type="match status" value="1"/>
</dbReference>
<accession>E6U6J8</accession>
<dbReference type="InterPro" id="IPR000194">
    <property type="entry name" value="ATPase_F1/V1/A1_a/bsu_nucl-bd"/>
</dbReference>
<evidence type="ECO:0000256" key="9">
    <source>
        <dbReference type="ARBA" id="ARBA00034006"/>
    </source>
</evidence>
<dbReference type="InterPro" id="IPR040627">
    <property type="entry name" value="T3SS_ATPase_C"/>
</dbReference>
<dbReference type="Pfam" id="PF00006">
    <property type="entry name" value="ATP-synt_ab"/>
    <property type="match status" value="1"/>
</dbReference>
<keyword evidence="4" id="KW-0547">Nucleotide-binding</keyword>
<dbReference type="SUPFAM" id="SSF52540">
    <property type="entry name" value="P-loop containing nucleoside triphosphate hydrolases"/>
    <property type="match status" value="1"/>
</dbReference>
<dbReference type="GO" id="GO:0071973">
    <property type="term" value="P:bacterial-type flagellum-dependent cell motility"/>
    <property type="evidence" value="ECO:0007669"/>
    <property type="project" value="InterPro"/>
</dbReference>
<feature type="domain" description="AAA+ ATPase" evidence="10">
    <location>
        <begin position="155"/>
        <end position="336"/>
    </location>
</feature>
<dbReference type="HOGENOM" id="CLU_022398_5_1_9"/>
<gene>
    <name evidence="11" type="ordered locus">Ethha_2575</name>
</gene>
<keyword evidence="8" id="KW-0406">Ion transport</keyword>
<dbReference type="PANTHER" id="PTHR15184">
    <property type="entry name" value="ATP SYNTHASE"/>
    <property type="match status" value="1"/>
</dbReference>
<name>E6U6J8_ETHHY</name>
<dbReference type="RefSeq" id="WP_013486411.1">
    <property type="nucleotide sequence ID" value="NC_014828.1"/>
</dbReference>
<dbReference type="GO" id="GO:0005737">
    <property type="term" value="C:cytoplasm"/>
    <property type="evidence" value="ECO:0007669"/>
    <property type="project" value="UniProtKB-SubCell"/>
</dbReference>
<evidence type="ECO:0000256" key="3">
    <source>
        <dbReference type="ARBA" id="ARBA00022490"/>
    </source>
</evidence>
<dbReference type="GO" id="GO:0005524">
    <property type="term" value="F:ATP binding"/>
    <property type="evidence" value="ECO:0007669"/>
    <property type="project" value="UniProtKB-KW"/>
</dbReference>
<keyword evidence="6" id="KW-0653">Protein transport</keyword>
<dbReference type="Proteomes" id="UP000001551">
    <property type="component" value="Chromosome"/>
</dbReference>
<dbReference type="PROSITE" id="PS00152">
    <property type="entry name" value="ATPASE_ALPHA_BETA"/>
    <property type="match status" value="1"/>
</dbReference>
<dbReference type="PANTHER" id="PTHR15184:SF9">
    <property type="entry name" value="SPI-1 TYPE 3 SECRETION SYSTEM ATPASE"/>
    <property type="match status" value="1"/>
</dbReference>
<evidence type="ECO:0000256" key="7">
    <source>
        <dbReference type="ARBA" id="ARBA00022967"/>
    </source>
</evidence>
<evidence type="ECO:0000256" key="1">
    <source>
        <dbReference type="ARBA" id="ARBA00004496"/>
    </source>
</evidence>
<keyword evidence="3" id="KW-0963">Cytoplasm</keyword>
<keyword evidence="2" id="KW-0813">Transport</keyword>
<dbReference type="InterPro" id="IPR005714">
    <property type="entry name" value="ATPase_T3SS_FliI/YscN"/>
</dbReference>
<comment type="subcellular location">
    <subcellularLocation>
        <location evidence="1">Cytoplasm</location>
    </subcellularLocation>
</comment>